<dbReference type="InterPro" id="IPR022346">
    <property type="entry name" value="T2SS_GspH"/>
</dbReference>
<proteinExistence type="inferred from homology"/>
<evidence type="ECO:0000256" key="7">
    <source>
        <dbReference type="ARBA" id="ARBA00022989"/>
    </source>
</evidence>
<keyword evidence="8 11" id="KW-0472">Membrane</keyword>
<accession>A0ABU1N9I2</accession>
<evidence type="ECO:0000256" key="5">
    <source>
        <dbReference type="ARBA" id="ARBA00022519"/>
    </source>
</evidence>
<dbReference type="Pfam" id="PF07963">
    <property type="entry name" value="N_methyl"/>
    <property type="match status" value="1"/>
</dbReference>
<evidence type="ECO:0000313" key="14">
    <source>
        <dbReference type="Proteomes" id="UP001184230"/>
    </source>
</evidence>
<evidence type="ECO:0000313" key="13">
    <source>
        <dbReference type="EMBL" id="MDR6534720.1"/>
    </source>
</evidence>
<dbReference type="PROSITE" id="PS00409">
    <property type="entry name" value="PROKAR_NTER_METHYL"/>
    <property type="match status" value="1"/>
</dbReference>
<protein>
    <recommendedName>
        <fullName evidence="2">Type II secretion system protein H</fullName>
    </recommendedName>
    <alternativeName>
        <fullName evidence="10">General secretion pathway protein H</fullName>
    </alternativeName>
</protein>
<comment type="similarity">
    <text evidence="9">Belongs to the GSP H family.</text>
</comment>
<organism evidence="13 14">
    <name type="scientific">Variovorax soli</name>
    <dbReference type="NCBI Taxonomy" id="376815"/>
    <lineage>
        <taxon>Bacteria</taxon>
        <taxon>Pseudomonadati</taxon>
        <taxon>Pseudomonadota</taxon>
        <taxon>Betaproteobacteria</taxon>
        <taxon>Burkholderiales</taxon>
        <taxon>Comamonadaceae</taxon>
        <taxon>Variovorax</taxon>
    </lineage>
</organism>
<dbReference type="EMBL" id="JAVDRF010000001">
    <property type="protein sequence ID" value="MDR6534720.1"/>
    <property type="molecule type" value="Genomic_DNA"/>
</dbReference>
<evidence type="ECO:0000256" key="9">
    <source>
        <dbReference type="ARBA" id="ARBA00025772"/>
    </source>
</evidence>
<evidence type="ECO:0000256" key="2">
    <source>
        <dbReference type="ARBA" id="ARBA00021549"/>
    </source>
</evidence>
<comment type="caution">
    <text evidence="13">The sequence shown here is derived from an EMBL/GenBank/DDBJ whole genome shotgun (WGS) entry which is preliminary data.</text>
</comment>
<dbReference type="Gene3D" id="3.30.700.10">
    <property type="entry name" value="Glycoprotein, Type 4 Pilin"/>
    <property type="match status" value="1"/>
</dbReference>
<keyword evidence="5" id="KW-0997">Cell inner membrane</keyword>
<dbReference type="InterPro" id="IPR012902">
    <property type="entry name" value="N_methyl_site"/>
</dbReference>
<name>A0ABU1N9I2_9BURK</name>
<reference evidence="13 14" key="1">
    <citation type="submission" date="2023-07" db="EMBL/GenBank/DDBJ databases">
        <title>Sorghum-associated microbial communities from plants grown in Nebraska, USA.</title>
        <authorList>
            <person name="Schachtman D."/>
        </authorList>
    </citation>
    <scope>NUCLEOTIDE SEQUENCE [LARGE SCALE GENOMIC DNA]</scope>
    <source>
        <strain evidence="13 14">DS1781</strain>
    </source>
</reference>
<dbReference type="RefSeq" id="WP_309898130.1">
    <property type="nucleotide sequence ID" value="NZ_JAVDRF010000001.1"/>
</dbReference>
<evidence type="ECO:0000256" key="4">
    <source>
        <dbReference type="ARBA" id="ARBA00022481"/>
    </source>
</evidence>
<dbReference type="InterPro" id="IPR045584">
    <property type="entry name" value="Pilin-like"/>
</dbReference>
<dbReference type="Pfam" id="PF12019">
    <property type="entry name" value="GspH"/>
    <property type="match status" value="1"/>
</dbReference>
<evidence type="ECO:0000259" key="12">
    <source>
        <dbReference type="Pfam" id="PF12019"/>
    </source>
</evidence>
<evidence type="ECO:0000256" key="11">
    <source>
        <dbReference type="SAM" id="Phobius"/>
    </source>
</evidence>
<evidence type="ECO:0000256" key="3">
    <source>
        <dbReference type="ARBA" id="ARBA00022475"/>
    </source>
</evidence>
<feature type="domain" description="General secretion pathway GspH" evidence="12">
    <location>
        <begin position="49"/>
        <end position="176"/>
    </location>
</feature>
<keyword evidence="6 11" id="KW-0812">Transmembrane</keyword>
<evidence type="ECO:0000256" key="6">
    <source>
        <dbReference type="ARBA" id="ARBA00022692"/>
    </source>
</evidence>
<feature type="transmembrane region" description="Helical" evidence="11">
    <location>
        <begin position="12"/>
        <end position="32"/>
    </location>
</feature>
<evidence type="ECO:0000256" key="8">
    <source>
        <dbReference type="ARBA" id="ARBA00023136"/>
    </source>
</evidence>
<dbReference type="SUPFAM" id="SSF54523">
    <property type="entry name" value="Pili subunits"/>
    <property type="match status" value="1"/>
</dbReference>
<evidence type="ECO:0000256" key="10">
    <source>
        <dbReference type="ARBA" id="ARBA00030775"/>
    </source>
</evidence>
<dbReference type="NCBIfam" id="TIGR02532">
    <property type="entry name" value="IV_pilin_GFxxxE"/>
    <property type="match status" value="1"/>
</dbReference>
<keyword evidence="7 11" id="KW-1133">Transmembrane helix</keyword>
<evidence type="ECO:0000256" key="1">
    <source>
        <dbReference type="ARBA" id="ARBA00004377"/>
    </source>
</evidence>
<keyword evidence="14" id="KW-1185">Reference proteome</keyword>
<dbReference type="Proteomes" id="UP001184230">
    <property type="component" value="Unassembled WGS sequence"/>
</dbReference>
<sequence length="195" mass="20491">MLKRRAARTAGFTLIELMVTIVLLGILLALGFPSMMTWVQNAKVRTVSDSLQNGLRLAQTEALRRSRQTVFSLTNSTSPDTSLTAVANGRNWSINTVQLLTDETAQFVESGVLSSVGSDVQITGPASVCFNSLGRLIANPGTGLPSGASCTAAAATYIVSSSRSDRPLRVLVSLGGQVRMCDPARSLSTSADGCP</sequence>
<gene>
    <name evidence="13" type="ORF">J2739_000480</name>
</gene>
<keyword evidence="4" id="KW-0488">Methylation</keyword>
<comment type="subcellular location">
    <subcellularLocation>
        <location evidence="1">Cell inner membrane</location>
        <topology evidence="1">Single-pass membrane protein</topology>
    </subcellularLocation>
</comment>
<keyword evidence="3" id="KW-1003">Cell membrane</keyword>